<evidence type="ECO:0000313" key="2">
    <source>
        <dbReference type="EMBL" id="MBN6101178.1"/>
    </source>
</evidence>
<accession>A0ABS3AYM9</accession>
<name>A0ABS3AYM9_9XANT</name>
<feature type="domain" description="DUF6985" evidence="1">
    <location>
        <begin position="14"/>
        <end position="154"/>
    </location>
</feature>
<keyword evidence="3" id="KW-1185">Reference proteome</keyword>
<sequence length="172" mass="19315">MSLLAQILASLDEDEDGTAWSDEVPVRWMRADCSFVLEDYAADPAQADFGAAIEAFLHIDDAVFAAAATHVFAYYQRMHALHEKHGLPSPRIDDPAQVWQHVQFGSEAYASRYRDGRIRISLECNCDWEQEHGLQLVFTHDGRICKVGPFDGHLSHADAYADPSLETVVYPH</sequence>
<dbReference type="InterPro" id="IPR054254">
    <property type="entry name" value="DUF6985"/>
</dbReference>
<comment type="caution">
    <text evidence="2">The sequence shown here is derived from an EMBL/GenBank/DDBJ whole genome shotgun (WGS) entry which is preliminary data.</text>
</comment>
<protein>
    <recommendedName>
        <fullName evidence="1">DUF6985 domain-containing protein</fullName>
    </recommendedName>
</protein>
<evidence type="ECO:0000259" key="1">
    <source>
        <dbReference type="Pfam" id="PF22481"/>
    </source>
</evidence>
<dbReference type="Proteomes" id="UP000695802">
    <property type="component" value="Unassembled WGS sequence"/>
</dbReference>
<reference evidence="2 3" key="1">
    <citation type="submission" date="2021-02" db="EMBL/GenBank/DDBJ databases">
        <title>Taxonomically Unique Crown Gall-Associated Xanthomonas Stains Have Deficiency in Virulence Repertories.</title>
        <authorList>
            <person name="Mafakheri H."/>
            <person name="Taghavi S.M."/>
            <person name="Dimkic I."/>
            <person name="Nemanja K."/>
            <person name="Osdaghi E."/>
        </authorList>
    </citation>
    <scope>NUCLEOTIDE SEQUENCE [LARGE SCALE GENOMIC DNA]</scope>
    <source>
        <strain evidence="2 3">FX4</strain>
    </source>
</reference>
<dbReference type="EMBL" id="JAFIWB010000002">
    <property type="protein sequence ID" value="MBN6101178.1"/>
    <property type="molecule type" value="Genomic_DNA"/>
</dbReference>
<evidence type="ECO:0000313" key="3">
    <source>
        <dbReference type="Proteomes" id="UP000695802"/>
    </source>
</evidence>
<gene>
    <name evidence="2" type="ORF">JR064_03245</name>
</gene>
<proteinExistence type="predicted"/>
<dbReference type="Pfam" id="PF22481">
    <property type="entry name" value="DUF6985"/>
    <property type="match status" value="1"/>
</dbReference>
<organism evidence="2 3">
    <name type="scientific">Xanthomonas bonasiae</name>
    <dbReference type="NCBI Taxonomy" id="2810351"/>
    <lineage>
        <taxon>Bacteria</taxon>
        <taxon>Pseudomonadati</taxon>
        <taxon>Pseudomonadota</taxon>
        <taxon>Gammaproteobacteria</taxon>
        <taxon>Lysobacterales</taxon>
        <taxon>Lysobacteraceae</taxon>
        <taxon>Xanthomonas</taxon>
    </lineage>
</organism>